<sequence>CHWPAIGNNCKKHQKATFLSVYTRARFFVVLCCLLMRFDDMIRFLSQRVTTFEHLLVVDQHFDVLYRAWCVAEIVEGNALGIPAKIKVYSQNAVDCNYDRLSLLDVRQCSASSQEDKDFILQKIGNIQAFNLKLQQLVFSSEGLFSDWVDGKERSRLVGRIWRRSACHSRFLRGHSCSSSEEDLPSDSSGVSTSEASESSELSESGQ</sequence>
<organism evidence="2 3">
    <name type="scientific">Durusdinium trenchii</name>
    <dbReference type="NCBI Taxonomy" id="1381693"/>
    <lineage>
        <taxon>Eukaryota</taxon>
        <taxon>Sar</taxon>
        <taxon>Alveolata</taxon>
        <taxon>Dinophyceae</taxon>
        <taxon>Suessiales</taxon>
        <taxon>Symbiodiniaceae</taxon>
        <taxon>Durusdinium</taxon>
    </lineage>
</organism>
<comment type="caution">
    <text evidence="2">The sequence shown here is derived from an EMBL/GenBank/DDBJ whole genome shotgun (WGS) entry which is preliminary data.</text>
</comment>
<name>A0ABP0LLC1_9DINO</name>
<gene>
    <name evidence="2" type="ORF">SCF082_LOCUS22809</name>
</gene>
<accession>A0ABP0LLC1</accession>
<protein>
    <submittedName>
        <fullName evidence="2">Uncharacterized protein</fullName>
    </submittedName>
</protein>
<feature type="compositionally biased region" description="Low complexity" evidence="1">
    <location>
        <begin position="186"/>
        <end position="207"/>
    </location>
</feature>
<reference evidence="2 3" key="1">
    <citation type="submission" date="2024-02" db="EMBL/GenBank/DDBJ databases">
        <authorList>
            <person name="Chen Y."/>
            <person name="Shah S."/>
            <person name="Dougan E. K."/>
            <person name="Thang M."/>
            <person name="Chan C."/>
        </authorList>
    </citation>
    <scope>NUCLEOTIDE SEQUENCE [LARGE SCALE GENOMIC DNA]</scope>
</reference>
<dbReference type="Proteomes" id="UP001642464">
    <property type="component" value="Unassembled WGS sequence"/>
</dbReference>
<proteinExistence type="predicted"/>
<evidence type="ECO:0000256" key="1">
    <source>
        <dbReference type="SAM" id="MobiDB-lite"/>
    </source>
</evidence>
<keyword evidence="3" id="KW-1185">Reference proteome</keyword>
<dbReference type="EMBL" id="CAXAMM010016452">
    <property type="protein sequence ID" value="CAK9038874.1"/>
    <property type="molecule type" value="Genomic_DNA"/>
</dbReference>
<feature type="region of interest" description="Disordered" evidence="1">
    <location>
        <begin position="175"/>
        <end position="207"/>
    </location>
</feature>
<evidence type="ECO:0000313" key="2">
    <source>
        <dbReference type="EMBL" id="CAK9038874.1"/>
    </source>
</evidence>
<evidence type="ECO:0000313" key="3">
    <source>
        <dbReference type="Proteomes" id="UP001642464"/>
    </source>
</evidence>
<feature type="non-terminal residue" evidence="2">
    <location>
        <position position="1"/>
    </location>
</feature>